<organism evidence="1 2">
    <name type="scientific">Solanum bulbocastanum</name>
    <name type="common">Wild potato</name>
    <dbReference type="NCBI Taxonomy" id="147425"/>
    <lineage>
        <taxon>Eukaryota</taxon>
        <taxon>Viridiplantae</taxon>
        <taxon>Streptophyta</taxon>
        <taxon>Embryophyta</taxon>
        <taxon>Tracheophyta</taxon>
        <taxon>Spermatophyta</taxon>
        <taxon>Magnoliopsida</taxon>
        <taxon>eudicotyledons</taxon>
        <taxon>Gunneridae</taxon>
        <taxon>Pentapetalae</taxon>
        <taxon>asterids</taxon>
        <taxon>lamiids</taxon>
        <taxon>Solanales</taxon>
        <taxon>Solanaceae</taxon>
        <taxon>Solanoideae</taxon>
        <taxon>Solaneae</taxon>
        <taxon>Solanum</taxon>
    </lineage>
</organism>
<sequence length="80" mass="8780">MLKIVFEMLCTRGGQKLSPYLRAHVSGFHTSKNFAKEERNGDARVSLWLSSSMGFAGDYLAFTGVGCSPLADQSSWICCL</sequence>
<evidence type="ECO:0000313" key="2">
    <source>
        <dbReference type="Proteomes" id="UP001371456"/>
    </source>
</evidence>
<protein>
    <submittedName>
        <fullName evidence="1">Uncharacterized protein</fullName>
    </submittedName>
</protein>
<gene>
    <name evidence="1" type="ORF">RDI58_012243</name>
</gene>
<evidence type="ECO:0000313" key="1">
    <source>
        <dbReference type="EMBL" id="KAK6793162.1"/>
    </source>
</evidence>
<dbReference type="Proteomes" id="UP001371456">
    <property type="component" value="Unassembled WGS sequence"/>
</dbReference>
<name>A0AAN8TYF0_SOLBU</name>
<comment type="caution">
    <text evidence="1">The sequence shown here is derived from an EMBL/GenBank/DDBJ whole genome shotgun (WGS) entry which is preliminary data.</text>
</comment>
<dbReference type="EMBL" id="JBANQN010000004">
    <property type="protein sequence ID" value="KAK6793162.1"/>
    <property type="molecule type" value="Genomic_DNA"/>
</dbReference>
<keyword evidence="2" id="KW-1185">Reference proteome</keyword>
<dbReference type="AlphaFoldDB" id="A0AAN8TYF0"/>
<proteinExistence type="predicted"/>
<reference evidence="1 2" key="1">
    <citation type="submission" date="2024-02" db="EMBL/GenBank/DDBJ databases">
        <title>de novo genome assembly of Solanum bulbocastanum strain 11H21.</title>
        <authorList>
            <person name="Hosaka A.J."/>
        </authorList>
    </citation>
    <scope>NUCLEOTIDE SEQUENCE [LARGE SCALE GENOMIC DNA]</scope>
    <source>
        <tissue evidence="1">Young leaves</tissue>
    </source>
</reference>
<accession>A0AAN8TYF0</accession>